<organism evidence="1 2">
    <name type="scientific">Phaseolus coccineus</name>
    <name type="common">Scarlet runner bean</name>
    <name type="synonym">Phaseolus multiflorus</name>
    <dbReference type="NCBI Taxonomy" id="3886"/>
    <lineage>
        <taxon>Eukaryota</taxon>
        <taxon>Viridiplantae</taxon>
        <taxon>Streptophyta</taxon>
        <taxon>Embryophyta</taxon>
        <taxon>Tracheophyta</taxon>
        <taxon>Spermatophyta</taxon>
        <taxon>Magnoliopsida</taxon>
        <taxon>eudicotyledons</taxon>
        <taxon>Gunneridae</taxon>
        <taxon>Pentapetalae</taxon>
        <taxon>rosids</taxon>
        <taxon>fabids</taxon>
        <taxon>Fabales</taxon>
        <taxon>Fabaceae</taxon>
        <taxon>Papilionoideae</taxon>
        <taxon>50 kb inversion clade</taxon>
        <taxon>NPAAA clade</taxon>
        <taxon>indigoferoid/millettioid clade</taxon>
        <taxon>Phaseoleae</taxon>
        <taxon>Phaseolus</taxon>
    </lineage>
</organism>
<reference evidence="1 2" key="1">
    <citation type="submission" date="2024-01" db="EMBL/GenBank/DDBJ databases">
        <title>The genomes of 5 underutilized Papilionoideae crops provide insights into root nodulation and disease resistanc.</title>
        <authorList>
            <person name="Jiang F."/>
        </authorList>
    </citation>
    <scope>NUCLEOTIDE SEQUENCE [LARGE SCALE GENOMIC DNA]</scope>
    <source>
        <strain evidence="1">JINMINGXINNONG_FW02</strain>
        <tissue evidence="1">Leaves</tissue>
    </source>
</reference>
<keyword evidence="2" id="KW-1185">Reference proteome</keyword>
<dbReference type="Proteomes" id="UP001374584">
    <property type="component" value="Unassembled WGS sequence"/>
</dbReference>
<proteinExistence type="predicted"/>
<sequence length="112" mass="12614">MKCKLWCKGSGEKRSSGVDTRFLMTNGRRGEWGPEHTVEGAREVGLERRDMIGGDRRDMKEQVCEGERGTRGEHAGAVVLYSGDHGGAGVIATMGCEERILERWITRRWYTL</sequence>
<name>A0AAN9R221_PHACN</name>
<gene>
    <name evidence="1" type="ORF">VNO80_15130</name>
</gene>
<dbReference type="EMBL" id="JAYMYR010000006">
    <property type="protein sequence ID" value="KAK7355866.1"/>
    <property type="molecule type" value="Genomic_DNA"/>
</dbReference>
<evidence type="ECO:0000313" key="2">
    <source>
        <dbReference type="Proteomes" id="UP001374584"/>
    </source>
</evidence>
<dbReference type="AlphaFoldDB" id="A0AAN9R221"/>
<comment type="caution">
    <text evidence="1">The sequence shown here is derived from an EMBL/GenBank/DDBJ whole genome shotgun (WGS) entry which is preliminary data.</text>
</comment>
<evidence type="ECO:0000313" key="1">
    <source>
        <dbReference type="EMBL" id="KAK7355866.1"/>
    </source>
</evidence>
<accession>A0AAN9R221</accession>
<protein>
    <submittedName>
        <fullName evidence="1">Uncharacterized protein</fullName>
    </submittedName>
</protein>